<keyword evidence="2" id="KW-0472">Membrane</keyword>
<keyword evidence="4" id="KW-0012">Acyltransferase</keyword>
<accession>A0AAN6UEU5</accession>
<keyword evidence="2" id="KW-0812">Transmembrane</keyword>
<feature type="region of interest" description="Disordered" evidence="1">
    <location>
        <begin position="335"/>
        <end position="359"/>
    </location>
</feature>
<dbReference type="PANTHER" id="PTHR23028:SF134">
    <property type="entry name" value="PUTATIVE (AFU_ORTHOLOGUE AFUA_4G08520)-RELATED"/>
    <property type="match status" value="1"/>
</dbReference>
<dbReference type="AlphaFoldDB" id="A0AAN6UEU5"/>
<sequence>MNNHGYPADDEEKMMLLDARLMSDAESDAGMAGREPKSSGRARQSAWQTQALVHSPRLALRRIGIFLLPSFVQARLSHGPRCRASSAQPGPTAYLDGMRGLAALVVFFCHFSYTCFIIAPGWGFEDGNRHFLTLPFIRLVYSGPPMVCVFFVVSGYALSLKPLQLARSGRFDAFAATMSSVTFRRIFRLFLPIAASTLLIVALVRLGLYEWTRDFANDDHYLRNVQELHYERKATTAEQLWDWAGSLCGLIHVWDWELFGGSTPIDLHLWTIPVEFRCSMMLFLTLMGTARLKTALRLAVVALLVVFCYAWSRWDMILFYAGMLLAEADLIRGAHGPPTTPSQQQHQPPLPPPPSLPTPSPTWPTALSILALYLMSQPDHGGRDTPGWAVLTALIPRFWTEAPHRHWQSLGAALFVLAVGRSPAWQRLFCSRPAQYLGRISYALYLMHGPVLHTAGYAVMRAVWAVVGTEGGWYAGGFAVAAVVVVPGVVWAADVFWRAVDAPVVRFAKWLEGRCVVE</sequence>
<feature type="transmembrane region" description="Helical" evidence="2">
    <location>
        <begin position="186"/>
        <end position="208"/>
    </location>
</feature>
<feature type="compositionally biased region" description="Pro residues" evidence="1">
    <location>
        <begin position="348"/>
        <end position="359"/>
    </location>
</feature>
<reference evidence="4" key="2">
    <citation type="submission" date="2023-05" db="EMBL/GenBank/DDBJ databases">
        <authorList>
            <consortium name="Lawrence Berkeley National Laboratory"/>
            <person name="Steindorff A."/>
            <person name="Hensen N."/>
            <person name="Bonometti L."/>
            <person name="Westerberg I."/>
            <person name="Brannstrom I.O."/>
            <person name="Guillou S."/>
            <person name="Cros-Aarteil S."/>
            <person name="Calhoun S."/>
            <person name="Haridas S."/>
            <person name="Kuo A."/>
            <person name="Mondo S."/>
            <person name="Pangilinan J."/>
            <person name="Riley R."/>
            <person name="Labutti K."/>
            <person name="Andreopoulos B."/>
            <person name="Lipzen A."/>
            <person name="Chen C."/>
            <person name="Yanf M."/>
            <person name="Daum C."/>
            <person name="Ng V."/>
            <person name="Clum A."/>
            <person name="Ohm R."/>
            <person name="Martin F."/>
            <person name="Silar P."/>
            <person name="Natvig D."/>
            <person name="Lalanne C."/>
            <person name="Gautier V."/>
            <person name="Ament-Velasquez S.L."/>
            <person name="Kruys A."/>
            <person name="Hutchinson M.I."/>
            <person name="Powell A.J."/>
            <person name="Barry K."/>
            <person name="Miller A.N."/>
            <person name="Grigoriev I.V."/>
            <person name="Debuchy R."/>
            <person name="Gladieux P."/>
            <person name="Thoren M.H."/>
            <person name="Johannesson H."/>
        </authorList>
    </citation>
    <scope>NUCLEOTIDE SEQUENCE</scope>
    <source>
        <strain evidence="4">CBS 123565</strain>
    </source>
</reference>
<organism evidence="4 5">
    <name type="scientific">Trichocladium antarcticum</name>
    <dbReference type="NCBI Taxonomy" id="1450529"/>
    <lineage>
        <taxon>Eukaryota</taxon>
        <taxon>Fungi</taxon>
        <taxon>Dikarya</taxon>
        <taxon>Ascomycota</taxon>
        <taxon>Pezizomycotina</taxon>
        <taxon>Sordariomycetes</taxon>
        <taxon>Sordariomycetidae</taxon>
        <taxon>Sordariales</taxon>
        <taxon>Chaetomiaceae</taxon>
        <taxon>Trichocladium</taxon>
    </lineage>
</organism>
<feature type="domain" description="Acyltransferase 3" evidence="3">
    <location>
        <begin position="93"/>
        <end position="487"/>
    </location>
</feature>
<evidence type="ECO:0000259" key="3">
    <source>
        <dbReference type="Pfam" id="PF01757"/>
    </source>
</evidence>
<feature type="transmembrane region" description="Helical" evidence="2">
    <location>
        <begin position="294"/>
        <end position="312"/>
    </location>
</feature>
<dbReference type="EMBL" id="MU853425">
    <property type="protein sequence ID" value="KAK4131321.1"/>
    <property type="molecule type" value="Genomic_DNA"/>
</dbReference>
<protein>
    <submittedName>
        <fullName evidence="4">Acyltransferase-like protein</fullName>
    </submittedName>
</protein>
<evidence type="ECO:0000313" key="5">
    <source>
        <dbReference type="Proteomes" id="UP001304895"/>
    </source>
</evidence>
<proteinExistence type="predicted"/>
<evidence type="ECO:0000256" key="2">
    <source>
        <dbReference type="SAM" id="Phobius"/>
    </source>
</evidence>
<feature type="transmembrane region" description="Helical" evidence="2">
    <location>
        <begin position="445"/>
        <end position="467"/>
    </location>
</feature>
<gene>
    <name evidence="4" type="ORF">BT67DRAFT_436347</name>
</gene>
<feature type="transmembrane region" description="Helical" evidence="2">
    <location>
        <begin position="473"/>
        <end position="497"/>
    </location>
</feature>
<feature type="region of interest" description="Disordered" evidence="1">
    <location>
        <begin position="27"/>
        <end position="46"/>
    </location>
</feature>
<evidence type="ECO:0000256" key="1">
    <source>
        <dbReference type="SAM" id="MobiDB-lite"/>
    </source>
</evidence>
<keyword evidence="5" id="KW-1185">Reference proteome</keyword>
<dbReference type="Pfam" id="PF01757">
    <property type="entry name" value="Acyl_transf_3"/>
    <property type="match status" value="1"/>
</dbReference>
<dbReference type="PANTHER" id="PTHR23028">
    <property type="entry name" value="ACETYLTRANSFERASE"/>
    <property type="match status" value="1"/>
</dbReference>
<feature type="transmembrane region" description="Helical" evidence="2">
    <location>
        <begin position="101"/>
        <end position="124"/>
    </location>
</feature>
<dbReference type="InterPro" id="IPR050879">
    <property type="entry name" value="Acyltransferase_3"/>
</dbReference>
<feature type="transmembrane region" description="Helical" evidence="2">
    <location>
        <begin position="136"/>
        <end position="158"/>
    </location>
</feature>
<reference evidence="4" key="1">
    <citation type="journal article" date="2023" name="Mol. Phylogenet. Evol.">
        <title>Genome-scale phylogeny and comparative genomics of the fungal order Sordariales.</title>
        <authorList>
            <person name="Hensen N."/>
            <person name="Bonometti L."/>
            <person name="Westerberg I."/>
            <person name="Brannstrom I.O."/>
            <person name="Guillou S."/>
            <person name="Cros-Aarteil S."/>
            <person name="Calhoun S."/>
            <person name="Haridas S."/>
            <person name="Kuo A."/>
            <person name="Mondo S."/>
            <person name="Pangilinan J."/>
            <person name="Riley R."/>
            <person name="LaButti K."/>
            <person name="Andreopoulos B."/>
            <person name="Lipzen A."/>
            <person name="Chen C."/>
            <person name="Yan M."/>
            <person name="Daum C."/>
            <person name="Ng V."/>
            <person name="Clum A."/>
            <person name="Steindorff A."/>
            <person name="Ohm R.A."/>
            <person name="Martin F."/>
            <person name="Silar P."/>
            <person name="Natvig D.O."/>
            <person name="Lalanne C."/>
            <person name="Gautier V."/>
            <person name="Ament-Velasquez S.L."/>
            <person name="Kruys A."/>
            <person name="Hutchinson M.I."/>
            <person name="Powell A.J."/>
            <person name="Barry K."/>
            <person name="Miller A.N."/>
            <person name="Grigoriev I.V."/>
            <person name="Debuchy R."/>
            <person name="Gladieux P."/>
            <person name="Hiltunen Thoren M."/>
            <person name="Johannesson H."/>
        </authorList>
    </citation>
    <scope>NUCLEOTIDE SEQUENCE</scope>
    <source>
        <strain evidence="4">CBS 123565</strain>
    </source>
</reference>
<keyword evidence="4" id="KW-0808">Transferase</keyword>
<name>A0AAN6UEU5_9PEZI</name>
<comment type="caution">
    <text evidence="4">The sequence shown here is derived from an EMBL/GenBank/DDBJ whole genome shotgun (WGS) entry which is preliminary data.</text>
</comment>
<dbReference type="GO" id="GO:0016747">
    <property type="term" value="F:acyltransferase activity, transferring groups other than amino-acyl groups"/>
    <property type="evidence" value="ECO:0007669"/>
    <property type="project" value="InterPro"/>
</dbReference>
<evidence type="ECO:0000313" key="4">
    <source>
        <dbReference type="EMBL" id="KAK4131321.1"/>
    </source>
</evidence>
<keyword evidence="2" id="KW-1133">Transmembrane helix</keyword>
<dbReference type="InterPro" id="IPR002656">
    <property type="entry name" value="Acyl_transf_3_dom"/>
</dbReference>
<dbReference type="Proteomes" id="UP001304895">
    <property type="component" value="Unassembled WGS sequence"/>
</dbReference>